<sequence>MAPSPDAEALLDLAQDKIVVLDAAGWFEYANAAVERLLGYAPDELVGTCVFDYVHPADTAAVRECFDRVVEADDELVEQATYRFQHADDSWVWLESRVSNARRPEIDGYVVTSRDVTERKRLADRRRESERRLRQLSENTSDALWMYTSDWEELLFINSAYEDIWGMSPDELRADPTKFMAAVHPEDREAVRHEMERLSAGEPAELECRVNADRDYQRWVWIQATPVTVDGEVTRIVGFTRDITDRRRRTRQMQVLDRQLRHNLRNDMNVIMGRTEAAREADADVDAHLDTIERTAGRIVDAAEKQRAIIDVLEAGAVHEPVAFAAAVRKTVEHVADAHPAATVEYDLPASVTVSAVPQIVGGVRELVENAIEHTTHPSPTVTVTLTADEDVAELSVADEAPPIPEREYASLTEDYEDDALLHSSGLGLWLAYWTVDLSDGRLTFETDDDGNVVTMHLPRHAG</sequence>
<dbReference type="SMART" id="SM00387">
    <property type="entry name" value="HATPase_c"/>
    <property type="match status" value="1"/>
</dbReference>
<dbReference type="AlphaFoldDB" id="A0A1H8HZY5"/>
<dbReference type="InterPro" id="IPR000700">
    <property type="entry name" value="PAS-assoc_C"/>
</dbReference>
<gene>
    <name evidence="9" type="ORF">SAMN05216388_100426</name>
</gene>
<dbReference type="InterPro" id="IPR003594">
    <property type="entry name" value="HATPase_dom"/>
</dbReference>
<evidence type="ECO:0000259" key="6">
    <source>
        <dbReference type="PROSITE" id="PS50109"/>
    </source>
</evidence>
<evidence type="ECO:0000313" key="10">
    <source>
        <dbReference type="Proteomes" id="UP000198775"/>
    </source>
</evidence>
<dbReference type="Pfam" id="PF08447">
    <property type="entry name" value="PAS_3"/>
    <property type="match status" value="2"/>
</dbReference>
<dbReference type="PANTHER" id="PTHR43304">
    <property type="entry name" value="PHYTOCHROME-LIKE PROTEIN CPH1"/>
    <property type="match status" value="1"/>
</dbReference>
<keyword evidence="4" id="KW-0808">Transferase</keyword>
<dbReference type="EMBL" id="FOCX01000004">
    <property type="protein sequence ID" value="SEN61168.1"/>
    <property type="molecule type" value="Genomic_DNA"/>
</dbReference>
<keyword evidence="3" id="KW-0597">Phosphoprotein</keyword>
<evidence type="ECO:0000256" key="4">
    <source>
        <dbReference type="ARBA" id="ARBA00022679"/>
    </source>
</evidence>
<dbReference type="NCBIfam" id="TIGR00229">
    <property type="entry name" value="sensory_box"/>
    <property type="match status" value="2"/>
</dbReference>
<evidence type="ECO:0000256" key="5">
    <source>
        <dbReference type="ARBA" id="ARBA00022777"/>
    </source>
</evidence>
<feature type="domain" description="PAS" evidence="7">
    <location>
        <begin position="10"/>
        <end position="73"/>
    </location>
</feature>
<dbReference type="SUPFAM" id="SSF55874">
    <property type="entry name" value="ATPase domain of HSP90 chaperone/DNA topoisomerase II/histidine kinase"/>
    <property type="match status" value="1"/>
</dbReference>
<dbReference type="SMART" id="SM00091">
    <property type="entry name" value="PAS"/>
    <property type="match status" value="2"/>
</dbReference>
<reference evidence="10" key="1">
    <citation type="submission" date="2016-10" db="EMBL/GenBank/DDBJ databases">
        <authorList>
            <person name="Varghese N."/>
            <person name="Submissions S."/>
        </authorList>
    </citation>
    <scope>NUCLEOTIDE SEQUENCE [LARGE SCALE GENOMIC DNA]</scope>
    <source>
        <strain evidence="10">IBRC-M 10043</strain>
    </source>
</reference>
<feature type="domain" description="PAC" evidence="8">
    <location>
        <begin position="78"/>
        <end position="128"/>
    </location>
</feature>
<dbReference type="InterPro" id="IPR000014">
    <property type="entry name" value="PAS"/>
</dbReference>
<dbReference type="PANTHER" id="PTHR43304:SF1">
    <property type="entry name" value="PAC DOMAIN-CONTAINING PROTEIN"/>
    <property type="match status" value="1"/>
</dbReference>
<evidence type="ECO:0000259" key="7">
    <source>
        <dbReference type="PROSITE" id="PS50112"/>
    </source>
</evidence>
<dbReference type="CDD" id="cd16936">
    <property type="entry name" value="HATPase_RsbW-like"/>
    <property type="match status" value="1"/>
</dbReference>
<evidence type="ECO:0000313" key="9">
    <source>
        <dbReference type="EMBL" id="SEN61168.1"/>
    </source>
</evidence>
<dbReference type="InterPro" id="IPR013655">
    <property type="entry name" value="PAS_fold_3"/>
</dbReference>
<dbReference type="CDD" id="cd00130">
    <property type="entry name" value="PAS"/>
    <property type="match status" value="2"/>
</dbReference>
<keyword evidence="5" id="KW-0418">Kinase</keyword>
<feature type="domain" description="Histidine kinase" evidence="6">
    <location>
        <begin position="259"/>
        <end position="462"/>
    </location>
</feature>
<dbReference type="PROSITE" id="PS50113">
    <property type="entry name" value="PAC"/>
    <property type="match status" value="2"/>
</dbReference>
<organism evidence="9 10">
    <name type="scientific">Halorientalis persicus</name>
    <dbReference type="NCBI Taxonomy" id="1367881"/>
    <lineage>
        <taxon>Archaea</taxon>
        <taxon>Methanobacteriati</taxon>
        <taxon>Methanobacteriota</taxon>
        <taxon>Stenosarchaea group</taxon>
        <taxon>Halobacteria</taxon>
        <taxon>Halobacteriales</taxon>
        <taxon>Haloarculaceae</taxon>
        <taxon>Halorientalis</taxon>
    </lineage>
</organism>
<dbReference type="PROSITE" id="PS50109">
    <property type="entry name" value="HIS_KIN"/>
    <property type="match status" value="1"/>
</dbReference>
<dbReference type="PROSITE" id="PS50112">
    <property type="entry name" value="PAS"/>
    <property type="match status" value="2"/>
</dbReference>
<dbReference type="InterPro" id="IPR036890">
    <property type="entry name" value="HATPase_C_sf"/>
</dbReference>
<evidence type="ECO:0000256" key="2">
    <source>
        <dbReference type="ARBA" id="ARBA00012438"/>
    </source>
</evidence>
<protein>
    <recommendedName>
        <fullName evidence="2">histidine kinase</fullName>
        <ecNumber evidence="2">2.7.13.3</ecNumber>
    </recommendedName>
</protein>
<dbReference type="GO" id="GO:0004673">
    <property type="term" value="F:protein histidine kinase activity"/>
    <property type="evidence" value="ECO:0007669"/>
    <property type="project" value="UniProtKB-EC"/>
</dbReference>
<evidence type="ECO:0000256" key="1">
    <source>
        <dbReference type="ARBA" id="ARBA00000085"/>
    </source>
</evidence>
<dbReference type="InterPro" id="IPR001610">
    <property type="entry name" value="PAC"/>
</dbReference>
<dbReference type="SMART" id="SM00086">
    <property type="entry name" value="PAC"/>
    <property type="match status" value="2"/>
</dbReference>
<dbReference type="RefSeq" id="WP_092658497.1">
    <property type="nucleotide sequence ID" value="NZ_FOCX01000004.1"/>
</dbReference>
<comment type="catalytic activity">
    <reaction evidence="1">
        <text>ATP + protein L-histidine = ADP + protein N-phospho-L-histidine.</text>
        <dbReference type="EC" id="2.7.13.3"/>
    </reaction>
</comment>
<dbReference type="InterPro" id="IPR052162">
    <property type="entry name" value="Sensor_kinase/Photoreceptor"/>
</dbReference>
<dbReference type="Proteomes" id="UP000198775">
    <property type="component" value="Unassembled WGS sequence"/>
</dbReference>
<feature type="domain" description="PAC" evidence="8">
    <location>
        <begin position="204"/>
        <end position="255"/>
    </location>
</feature>
<evidence type="ECO:0000259" key="8">
    <source>
        <dbReference type="PROSITE" id="PS50113"/>
    </source>
</evidence>
<name>A0A1H8HZY5_9EURY</name>
<dbReference type="Gene3D" id="3.30.450.20">
    <property type="entry name" value="PAS domain"/>
    <property type="match status" value="2"/>
</dbReference>
<dbReference type="OrthoDB" id="230688at2157"/>
<accession>A0A1H8HZY5</accession>
<keyword evidence="10" id="KW-1185">Reference proteome</keyword>
<dbReference type="InterPro" id="IPR035965">
    <property type="entry name" value="PAS-like_dom_sf"/>
</dbReference>
<dbReference type="Pfam" id="PF02518">
    <property type="entry name" value="HATPase_c"/>
    <property type="match status" value="1"/>
</dbReference>
<dbReference type="EC" id="2.7.13.3" evidence="2"/>
<dbReference type="SUPFAM" id="SSF55785">
    <property type="entry name" value="PYP-like sensor domain (PAS domain)"/>
    <property type="match status" value="2"/>
</dbReference>
<evidence type="ECO:0000256" key="3">
    <source>
        <dbReference type="ARBA" id="ARBA00022553"/>
    </source>
</evidence>
<dbReference type="Gene3D" id="3.30.565.10">
    <property type="entry name" value="Histidine kinase-like ATPase, C-terminal domain"/>
    <property type="match status" value="1"/>
</dbReference>
<dbReference type="InterPro" id="IPR005467">
    <property type="entry name" value="His_kinase_dom"/>
</dbReference>
<proteinExistence type="predicted"/>
<feature type="domain" description="PAS" evidence="7">
    <location>
        <begin position="129"/>
        <end position="202"/>
    </location>
</feature>